<evidence type="ECO:0000256" key="2">
    <source>
        <dbReference type="ARBA" id="ARBA00007639"/>
    </source>
</evidence>
<dbReference type="SUPFAM" id="SSF53822">
    <property type="entry name" value="Periplasmic binding protein-like I"/>
    <property type="match status" value="1"/>
</dbReference>
<evidence type="ECO:0000313" key="6">
    <source>
        <dbReference type="Proteomes" id="UP000515860"/>
    </source>
</evidence>
<dbReference type="InterPro" id="IPR028082">
    <property type="entry name" value="Peripla_BP_I"/>
</dbReference>
<comment type="subcellular location">
    <subcellularLocation>
        <location evidence="1">Cell envelope</location>
    </subcellularLocation>
</comment>
<dbReference type="PANTHER" id="PTHR30036:SF7">
    <property type="entry name" value="ABC TRANSPORTER PERIPLASMIC-BINDING PROTEIN YPHF"/>
    <property type="match status" value="1"/>
</dbReference>
<dbReference type="GO" id="GO:0030246">
    <property type="term" value="F:carbohydrate binding"/>
    <property type="evidence" value="ECO:0007669"/>
    <property type="project" value="TreeGrafter"/>
</dbReference>
<organism evidence="5 6">
    <name type="scientific">Wansuia hejianensis</name>
    <dbReference type="NCBI Taxonomy" id="2763667"/>
    <lineage>
        <taxon>Bacteria</taxon>
        <taxon>Bacillati</taxon>
        <taxon>Bacillota</taxon>
        <taxon>Clostridia</taxon>
        <taxon>Lachnospirales</taxon>
        <taxon>Lachnospiraceae</taxon>
        <taxon>Wansuia</taxon>
    </lineage>
</organism>
<feature type="domain" description="Periplasmic binding protein" evidence="4">
    <location>
        <begin position="56"/>
        <end position="286"/>
    </location>
</feature>
<accession>A0A7G9GIA5</accession>
<proteinExistence type="inferred from homology"/>
<dbReference type="Proteomes" id="UP000515860">
    <property type="component" value="Chromosome"/>
</dbReference>
<evidence type="ECO:0000256" key="3">
    <source>
        <dbReference type="SAM" id="MobiDB-lite"/>
    </source>
</evidence>
<keyword evidence="6" id="KW-1185">Reference proteome</keyword>
<comment type="similarity">
    <text evidence="2">Belongs to the bacterial solute-binding protein 2 family.</text>
</comment>
<dbReference type="InterPro" id="IPR050555">
    <property type="entry name" value="Bact_Solute-Bind_Prot2"/>
</dbReference>
<evidence type="ECO:0000313" key="5">
    <source>
        <dbReference type="EMBL" id="QNM10537.1"/>
    </source>
</evidence>
<gene>
    <name evidence="5" type="ORF">H9Q79_14555</name>
</gene>
<dbReference type="Gene3D" id="3.40.50.2300">
    <property type="match status" value="2"/>
</dbReference>
<dbReference type="KEGG" id="whj:H9Q79_14555"/>
<dbReference type="PANTHER" id="PTHR30036">
    <property type="entry name" value="D-XYLOSE-BINDING PERIPLASMIC PROTEIN"/>
    <property type="match status" value="1"/>
</dbReference>
<dbReference type="InterPro" id="IPR025997">
    <property type="entry name" value="SBP_2_dom"/>
</dbReference>
<reference evidence="5 6" key="1">
    <citation type="submission" date="2020-08" db="EMBL/GenBank/DDBJ databases">
        <authorList>
            <person name="Liu C."/>
            <person name="Sun Q."/>
        </authorList>
    </citation>
    <scope>NUCLEOTIDE SEQUENCE [LARGE SCALE GENOMIC DNA]</scope>
    <source>
        <strain evidence="5 6">NSJ-29</strain>
    </source>
</reference>
<evidence type="ECO:0000259" key="4">
    <source>
        <dbReference type="Pfam" id="PF13407"/>
    </source>
</evidence>
<dbReference type="AlphaFoldDB" id="A0A7G9GIA5"/>
<dbReference type="EMBL" id="CP060635">
    <property type="protein sequence ID" value="QNM10537.1"/>
    <property type="molecule type" value="Genomic_DNA"/>
</dbReference>
<sequence>MVFGGCGGAAGSAAEAESSSTGAASVTSAASSAGETEGSSESAGNEKLTFEYFTLSMGIEWIQQIDDALKELGEEYNFEVLTGDADYDINEQLSQVDTAIGQGIDGAFLFVVDEGSATAVVEKFDNAGIPVIGETLKLQDENGNNIAPYVELDAESVGGECGKWVCENYEDCGVDLSDMSKVGVITISSSKYQSDLGRGNGFLTELKAGLPDIPETNYYEADIASETNDDESQNAYNLVSPLLAAHPEIETWIMVATTDHFGVGACRAVEAAGMENNTILVSCGGEFAVKEWDNEAGACWKAACYYDAMDFVEIMVKGMLEICRDGKDASEIYEEYRNGDETYAAVGISGSMITADDYKEHVRAYQN</sequence>
<dbReference type="GO" id="GO:0030288">
    <property type="term" value="C:outer membrane-bounded periplasmic space"/>
    <property type="evidence" value="ECO:0007669"/>
    <property type="project" value="TreeGrafter"/>
</dbReference>
<evidence type="ECO:0000256" key="1">
    <source>
        <dbReference type="ARBA" id="ARBA00004196"/>
    </source>
</evidence>
<name>A0A7G9GIA5_9FIRM</name>
<protein>
    <submittedName>
        <fullName evidence="5">Substrate-binding domain-containing protein</fullName>
    </submittedName>
</protein>
<dbReference type="Pfam" id="PF13407">
    <property type="entry name" value="Peripla_BP_4"/>
    <property type="match status" value="1"/>
</dbReference>
<feature type="region of interest" description="Disordered" evidence="3">
    <location>
        <begin position="17"/>
        <end position="43"/>
    </location>
</feature>